<keyword evidence="4 12" id="KW-0663">Pyridoxal phosphate</keyword>
<comment type="subunit">
    <text evidence="12">Homodimer.</text>
</comment>
<dbReference type="Gene3D" id="3.20.20.10">
    <property type="entry name" value="Alanine racemase"/>
    <property type="match status" value="1"/>
</dbReference>
<feature type="binding site" evidence="12">
    <location>
        <position position="334"/>
    </location>
    <ligand>
        <name>substrate</name>
    </ligand>
</feature>
<evidence type="ECO:0000256" key="8">
    <source>
        <dbReference type="ARBA" id="ARBA00060643"/>
    </source>
</evidence>
<keyword evidence="18" id="KW-1185">Reference proteome</keyword>
<feature type="binding site" evidence="12">
    <location>
        <position position="293"/>
    </location>
    <ligand>
        <name>substrate</name>
    </ligand>
</feature>
<dbReference type="GO" id="GO:0008836">
    <property type="term" value="F:diaminopimelate decarboxylase activity"/>
    <property type="evidence" value="ECO:0007669"/>
    <property type="project" value="UniProtKB-UniRule"/>
</dbReference>
<keyword evidence="3 12" id="KW-0210">Decarboxylase</keyword>
<comment type="similarity">
    <text evidence="9 12">Belongs to the Orn/Lys/Arg decarboxylase class-II family. LysA subfamily.</text>
</comment>
<comment type="cofactor">
    <cofactor evidence="1 12 13 14">
        <name>pyridoxal 5'-phosphate</name>
        <dbReference type="ChEBI" id="CHEBI:597326"/>
    </cofactor>
</comment>
<dbReference type="CDD" id="cd06828">
    <property type="entry name" value="PLPDE_III_DapDC"/>
    <property type="match status" value="1"/>
</dbReference>
<evidence type="ECO:0000256" key="14">
    <source>
        <dbReference type="RuleBase" id="RU003738"/>
    </source>
</evidence>
<name>A0A161WIS5_9CLOT</name>
<dbReference type="Proteomes" id="UP000076603">
    <property type="component" value="Unassembled WGS sequence"/>
</dbReference>
<evidence type="ECO:0000256" key="6">
    <source>
        <dbReference type="ARBA" id="ARBA00023239"/>
    </source>
</evidence>
<dbReference type="GO" id="GO:0009089">
    <property type="term" value="P:lysine biosynthetic process via diaminopimelate"/>
    <property type="evidence" value="ECO:0007669"/>
    <property type="project" value="UniProtKB-UniRule"/>
</dbReference>
<evidence type="ECO:0000256" key="9">
    <source>
        <dbReference type="ARBA" id="ARBA00060983"/>
    </source>
</evidence>
<dbReference type="RefSeq" id="WP_066624587.1">
    <property type="nucleotide sequence ID" value="NZ_FQXL01000005.1"/>
</dbReference>
<accession>A0A161WIS5</accession>
<evidence type="ECO:0000256" key="5">
    <source>
        <dbReference type="ARBA" id="ARBA00023154"/>
    </source>
</evidence>
<protein>
    <recommendedName>
        <fullName evidence="11 12">Diaminopimelate decarboxylase</fullName>
        <shortName evidence="12">DAP decarboxylase</shortName>
        <shortName evidence="12">DAPDC</shortName>
        <ecNumber evidence="10 12">4.1.1.20</ecNumber>
    </recommendedName>
</protein>
<reference evidence="17 18" key="1">
    <citation type="submission" date="2016-04" db="EMBL/GenBank/DDBJ databases">
        <title>Genome sequence of Clostridium magnum DSM 2767.</title>
        <authorList>
            <person name="Poehlein A."/>
            <person name="Uhlig R."/>
            <person name="Fischer R."/>
            <person name="Bahl H."/>
            <person name="Daniel R."/>
        </authorList>
    </citation>
    <scope>NUCLEOTIDE SEQUENCE [LARGE SCALE GENOMIC DNA]</scope>
    <source>
        <strain evidence="17 18">DSM 2767</strain>
    </source>
</reference>
<proteinExistence type="inferred from homology"/>
<dbReference type="PRINTS" id="PR01179">
    <property type="entry name" value="ODADCRBXLASE"/>
</dbReference>
<dbReference type="FunFam" id="3.20.20.10:FF:000003">
    <property type="entry name" value="Diaminopimelate decarboxylase"/>
    <property type="match status" value="1"/>
</dbReference>
<feature type="active site" description="Proton donor" evidence="13">
    <location>
        <position position="361"/>
    </location>
</feature>
<keyword evidence="5 12" id="KW-0457">Lysine biosynthesis</keyword>
<organism evidence="17 18">
    <name type="scientific">Clostridium magnum DSM 2767</name>
    <dbReference type="NCBI Taxonomy" id="1121326"/>
    <lineage>
        <taxon>Bacteria</taxon>
        <taxon>Bacillati</taxon>
        <taxon>Bacillota</taxon>
        <taxon>Clostridia</taxon>
        <taxon>Eubacteriales</taxon>
        <taxon>Clostridiaceae</taxon>
        <taxon>Clostridium</taxon>
    </lineage>
</organism>
<dbReference type="STRING" id="1121326.CLMAG_33640"/>
<comment type="caution">
    <text evidence="17">The sequence shown here is derived from an EMBL/GenBank/DDBJ whole genome shotgun (WGS) entry which is preliminary data.</text>
</comment>
<dbReference type="InterPro" id="IPR002986">
    <property type="entry name" value="DAP_deCOOHase_LysA"/>
</dbReference>
<dbReference type="Pfam" id="PF02784">
    <property type="entry name" value="Orn_Arg_deC_N"/>
    <property type="match status" value="1"/>
</dbReference>
<evidence type="ECO:0000256" key="11">
    <source>
        <dbReference type="ARBA" id="ARBA00074972"/>
    </source>
</evidence>
<evidence type="ECO:0000256" key="10">
    <source>
        <dbReference type="ARBA" id="ARBA00066427"/>
    </source>
</evidence>
<feature type="binding site" evidence="12">
    <location>
        <position position="330"/>
    </location>
    <ligand>
        <name>substrate</name>
    </ligand>
</feature>
<feature type="binding site" evidence="12">
    <location>
        <begin position="290"/>
        <end position="293"/>
    </location>
    <ligand>
        <name>pyridoxal 5'-phosphate</name>
        <dbReference type="ChEBI" id="CHEBI:597326"/>
    </ligand>
</feature>
<dbReference type="Pfam" id="PF00278">
    <property type="entry name" value="Orn_DAP_Arg_deC"/>
    <property type="match status" value="1"/>
</dbReference>
<feature type="binding site" evidence="12">
    <location>
        <position position="390"/>
    </location>
    <ligand>
        <name>pyridoxal 5'-phosphate</name>
        <dbReference type="ChEBI" id="CHEBI:597326"/>
    </ligand>
</feature>
<feature type="domain" description="Orn/DAP/Arg decarboxylase 2 C-terminal" evidence="15">
    <location>
        <begin position="37"/>
        <end position="388"/>
    </location>
</feature>
<dbReference type="InterPro" id="IPR029066">
    <property type="entry name" value="PLP-binding_barrel"/>
</dbReference>
<evidence type="ECO:0000256" key="2">
    <source>
        <dbReference type="ARBA" id="ARBA00022605"/>
    </source>
</evidence>
<keyword evidence="2 12" id="KW-0028">Amino-acid biosynthesis</keyword>
<evidence type="ECO:0000313" key="18">
    <source>
        <dbReference type="Proteomes" id="UP000076603"/>
    </source>
</evidence>
<feature type="modified residue" description="N6-(pyridoxal phosphate)lysine" evidence="12 13">
    <location>
        <position position="66"/>
    </location>
</feature>
<keyword evidence="6 12" id="KW-0456">Lyase</keyword>
<dbReference type="AlphaFoldDB" id="A0A161WIS5"/>
<dbReference type="InterPro" id="IPR000183">
    <property type="entry name" value="Orn/DAP/Arg_de-COase"/>
</dbReference>
<dbReference type="GO" id="GO:0030170">
    <property type="term" value="F:pyridoxal phosphate binding"/>
    <property type="evidence" value="ECO:0007669"/>
    <property type="project" value="UniProtKB-UniRule"/>
</dbReference>
<dbReference type="EC" id="4.1.1.20" evidence="10 12"/>
<dbReference type="HAMAP" id="MF_02120">
    <property type="entry name" value="LysA"/>
    <property type="match status" value="1"/>
</dbReference>
<dbReference type="EMBL" id="LWAE01000003">
    <property type="protein sequence ID" value="KZL91605.1"/>
    <property type="molecule type" value="Genomic_DNA"/>
</dbReference>
<dbReference type="SUPFAM" id="SSF50621">
    <property type="entry name" value="Alanine racemase C-terminal domain-like"/>
    <property type="match status" value="1"/>
</dbReference>
<comment type="pathway">
    <text evidence="8 12 14">Amino-acid biosynthesis; L-lysine biosynthesis via DAP pathway; L-lysine from DL-2,6-diaminopimelate: step 1/1.</text>
</comment>
<evidence type="ECO:0000256" key="3">
    <source>
        <dbReference type="ARBA" id="ARBA00022793"/>
    </source>
</evidence>
<dbReference type="UniPathway" id="UPA00034">
    <property type="reaction ID" value="UER00027"/>
</dbReference>
<evidence type="ECO:0000256" key="4">
    <source>
        <dbReference type="ARBA" id="ARBA00022898"/>
    </source>
</evidence>
<evidence type="ECO:0000259" key="15">
    <source>
        <dbReference type="Pfam" id="PF00278"/>
    </source>
</evidence>
<gene>
    <name evidence="17" type="primary">lysA_3</name>
    <name evidence="12" type="synonym">lysA</name>
    <name evidence="17" type="ORF">CLMAG_33640</name>
</gene>
<feature type="binding site" evidence="12">
    <location>
        <position position="362"/>
    </location>
    <ligand>
        <name>substrate</name>
    </ligand>
</feature>
<dbReference type="Gene3D" id="2.40.37.10">
    <property type="entry name" value="Lyase, Ornithine Decarboxylase, Chain A, domain 1"/>
    <property type="match status" value="1"/>
</dbReference>
<feature type="domain" description="Orn/DAP/Arg decarboxylase 2 N-terminal" evidence="16">
    <location>
        <begin position="41"/>
        <end position="297"/>
    </location>
</feature>
<sequence length="435" mass="48739">MKLFGTMNINNEGHLEIGNCNTNDLVKEFGTPLYVIDEQLVRDTCRTFKGNFVADGVDTEVIYASKAFSNIAIYKLIKEEGLSLDVVSGGELYTALKAEFPANRIYMHGNNKTKQELTMAIEAGVGRIIVDNRQELELIEYLCEGLDKKIDVLLRVNPGIDAHTHEYIQTSKDDSKFGESIFSEDMIEVINKFQNSEKVNLKGFHCHIGSQIFEATSFYAAVSEMLRFLDKVKKQCGFITEELNLGGGFGVYYFEGDKPVDLSNCLKNMLSILKEESEKLSLNIPKVMIEPGRSIIANAGTTLYEVGGTKKTYGGREYIFIDGGMTDNPRTALYDAKYEALVANKFYSENKRTYTVAGKCCESGDVIIKDIELPEVERGDILAVLTTGAYNYSMASNYNRIPRPAAVFVKEGQAKLAVRRETYEDIIKNDIIYTF</sequence>
<feature type="binding site" evidence="12">
    <location>
        <position position="248"/>
    </location>
    <ligand>
        <name>pyridoxal 5'-phosphate</name>
        <dbReference type="ChEBI" id="CHEBI:597326"/>
    </ligand>
</feature>
<dbReference type="InterPro" id="IPR022644">
    <property type="entry name" value="De-COase2_N"/>
</dbReference>
<comment type="catalytic activity">
    <reaction evidence="7 12 14">
        <text>meso-2,6-diaminopimelate + H(+) = L-lysine + CO2</text>
        <dbReference type="Rhea" id="RHEA:15101"/>
        <dbReference type="ChEBI" id="CHEBI:15378"/>
        <dbReference type="ChEBI" id="CHEBI:16526"/>
        <dbReference type="ChEBI" id="CHEBI:32551"/>
        <dbReference type="ChEBI" id="CHEBI:57791"/>
        <dbReference type="EC" id="4.1.1.20"/>
    </reaction>
</comment>
<comment type="function">
    <text evidence="12">Specifically catalyzes the decarboxylation of meso-diaminopimelate (meso-DAP) to L-lysine.</text>
</comment>
<dbReference type="SUPFAM" id="SSF51419">
    <property type="entry name" value="PLP-binding barrel"/>
    <property type="match status" value="1"/>
</dbReference>
<evidence type="ECO:0000313" key="17">
    <source>
        <dbReference type="EMBL" id="KZL91605.1"/>
    </source>
</evidence>
<evidence type="ECO:0000256" key="1">
    <source>
        <dbReference type="ARBA" id="ARBA00001933"/>
    </source>
</evidence>
<feature type="binding site" evidence="12">
    <location>
        <position position="390"/>
    </location>
    <ligand>
        <name>substrate</name>
    </ligand>
</feature>
<evidence type="ECO:0000259" key="16">
    <source>
        <dbReference type="Pfam" id="PF02784"/>
    </source>
</evidence>
<dbReference type="PRINTS" id="PR01181">
    <property type="entry name" value="DAPDCRBXLASE"/>
</dbReference>
<evidence type="ECO:0000256" key="7">
    <source>
        <dbReference type="ARBA" id="ARBA00050464"/>
    </source>
</evidence>
<dbReference type="PANTHER" id="PTHR43727">
    <property type="entry name" value="DIAMINOPIMELATE DECARBOXYLASE"/>
    <property type="match status" value="1"/>
</dbReference>
<dbReference type="InterPro" id="IPR022643">
    <property type="entry name" value="De-COase2_C"/>
</dbReference>
<dbReference type="OrthoDB" id="9802241at2"/>
<evidence type="ECO:0000256" key="13">
    <source>
        <dbReference type="PIRSR" id="PIRSR600183-50"/>
    </source>
</evidence>
<evidence type="ECO:0000256" key="12">
    <source>
        <dbReference type="HAMAP-Rule" id="MF_02120"/>
    </source>
</evidence>
<dbReference type="FunFam" id="2.40.37.10:FF:000003">
    <property type="entry name" value="Diaminopimelate decarboxylase"/>
    <property type="match status" value="1"/>
</dbReference>
<dbReference type="PANTHER" id="PTHR43727:SF2">
    <property type="entry name" value="GROUP IV DECARBOXYLASE"/>
    <property type="match status" value="1"/>
</dbReference>
<dbReference type="PATRIC" id="fig|1121326.3.peg.3400"/>
<dbReference type="NCBIfam" id="TIGR01048">
    <property type="entry name" value="lysA"/>
    <property type="match status" value="1"/>
</dbReference>
<dbReference type="InterPro" id="IPR009006">
    <property type="entry name" value="Ala_racemase/Decarboxylase_C"/>
</dbReference>